<evidence type="ECO:0000313" key="1">
    <source>
        <dbReference type="EMBL" id="MDR6221275.1"/>
    </source>
</evidence>
<comment type="caution">
    <text evidence="1">The sequence shown here is derived from an EMBL/GenBank/DDBJ whole genome shotgun (WGS) entry which is preliminary data.</text>
</comment>
<protein>
    <submittedName>
        <fullName evidence="1">Uncharacterized protein</fullName>
    </submittedName>
</protein>
<accession>A0AAE3XJ74</accession>
<dbReference type="EMBL" id="JAVDQK010000028">
    <property type="protein sequence ID" value="MDR6221275.1"/>
    <property type="molecule type" value="Genomic_DNA"/>
</dbReference>
<proteinExistence type="predicted"/>
<reference evidence="1" key="1">
    <citation type="submission" date="2023-07" db="EMBL/GenBank/DDBJ databases">
        <title>Sorghum-associated microbial communities from plants grown in Nebraska, USA.</title>
        <authorList>
            <person name="Schachtman D."/>
        </authorList>
    </citation>
    <scope>NUCLEOTIDE SEQUENCE</scope>
    <source>
        <strain evidence="1">BE330</strain>
    </source>
</reference>
<organism evidence="1 2">
    <name type="scientific">Deinococcus soli</name>
    <name type="common">ex Cha et al. 2016</name>
    <dbReference type="NCBI Taxonomy" id="1309411"/>
    <lineage>
        <taxon>Bacteria</taxon>
        <taxon>Thermotogati</taxon>
        <taxon>Deinococcota</taxon>
        <taxon>Deinococci</taxon>
        <taxon>Deinococcales</taxon>
        <taxon>Deinococcaceae</taxon>
        <taxon>Deinococcus</taxon>
    </lineage>
</organism>
<dbReference type="Proteomes" id="UP001185331">
    <property type="component" value="Unassembled WGS sequence"/>
</dbReference>
<evidence type="ECO:0000313" key="2">
    <source>
        <dbReference type="Proteomes" id="UP001185331"/>
    </source>
</evidence>
<dbReference type="AlphaFoldDB" id="A0AAE3XJ74"/>
<gene>
    <name evidence="1" type="ORF">J2Y00_004907</name>
</gene>
<sequence length="39" mass="4033">MTPALRLTVLDIDDCVTPDGLTPGARAVIDQFAGAYAAL</sequence>
<name>A0AAE3XJ74_9DEIO</name>